<dbReference type="InParanoid" id="A0A1Q3CNQ8"/>
<keyword evidence="4" id="KW-1185">Reference proteome</keyword>
<keyword evidence="2" id="KW-0732">Signal</keyword>
<dbReference type="FunCoup" id="A0A1Q3CNQ8">
    <property type="interactions" value="5"/>
</dbReference>
<gene>
    <name evidence="3" type="ORF">CFOL_v3_25339</name>
</gene>
<dbReference type="OrthoDB" id="1931827at2759"/>
<sequence length="117" mass="12367">MAYKIHSSLIAHFFVFSIVLATAGQAIAGRNIPTKPKNMDIKQPEWFKEPSLLIPGIGQLPPAFSVIPHYPFTHTPGGTDSYIPGGDDTFEPNPGFEAPNPGTGAGVPSPAPAPIHP</sequence>
<evidence type="ECO:0000313" key="4">
    <source>
        <dbReference type="Proteomes" id="UP000187406"/>
    </source>
</evidence>
<evidence type="ECO:0000256" key="1">
    <source>
        <dbReference type="SAM" id="MobiDB-lite"/>
    </source>
</evidence>
<protein>
    <recommendedName>
        <fullName evidence="5">Cell wall protein</fullName>
    </recommendedName>
</protein>
<comment type="caution">
    <text evidence="3">The sequence shown here is derived from an EMBL/GenBank/DDBJ whole genome shotgun (WGS) entry which is preliminary data.</text>
</comment>
<evidence type="ECO:0000313" key="3">
    <source>
        <dbReference type="EMBL" id="GAV81886.1"/>
    </source>
</evidence>
<organism evidence="3 4">
    <name type="scientific">Cephalotus follicularis</name>
    <name type="common">Albany pitcher plant</name>
    <dbReference type="NCBI Taxonomy" id="3775"/>
    <lineage>
        <taxon>Eukaryota</taxon>
        <taxon>Viridiplantae</taxon>
        <taxon>Streptophyta</taxon>
        <taxon>Embryophyta</taxon>
        <taxon>Tracheophyta</taxon>
        <taxon>Spermatophyta</taxon>
        <taxon>Magnoliopsida</taxon>
        <taxon>eudicotyledons</taxon>
        <taxon>Gunneridae</taxon>
        <taxon>Pentapetalae</taxon>
        <taxon>rosids</taxon>
        <taxon>fabids</taxon>
        <taxon>Oxalidales</taxon>
        <taxon>Cephalotaceae</taxon>
        <taxon>Cephalotus</taxon>
    </lineage>
</organism>
<dbReference type="Proteomes" id="UP000187406">
    <property type="component" value="Unassembled WGS sequence"/>
</dbReference>
<name>A0A1Q3CNQ8_CEPFO</name>
<dbReference type="AlphaFoldDB" id="A0A1Q3CNQ8"/>
<proteinExistence type="predicted"/>
<evidence type="ECO:0008006" key="5">
    <source>
        <dbReference type="Google" id="ProtNLM"/>
    </source>
</evidence>
<dbReference type="PANTHER" id="PTHR36733">
    <property type="entry name" value="CELL WALL PROTEIN-RELATED"/>
    <property type="match status" value="1"/>
</dbReference>
<feature type="chain" id="PRO_5012185215" description="Cell wall protein" evidence="2">
    <location>
        <begin position="29"/>
        <end position="117"/>
    </location>
</feature>
<feature type="region of interest" description="Disordered" evidence="1">
    <location>
        <begin position="77"/>
        <end position="117"/>
    </location>
</feature>
<accession>A0A1Q3CNQ8</accession>
<dbReference type="EMBL" id="BDDD01002512">
    <property type="protein sequence ID" value="GAV81886.1"/>
    <property type="molecule type" value="Genomic_DNA"/>
</dbReference>
<dbReference type="InterPro" id="IPR034565">
    <property type="entry name" value="Put_cell_wall"/>
</dbReference>
<evidence type="ECO:0000256" key="2">
    <source>
        <dbReference type="SAM" id="SignalP"/>
    </source>
</evidence>
<reference evidence="4" key="1">
    <citation type="submission" date="2016-04" db="EMBL/GenBank/DDBJ databases">
        <title>Cephalotus genome sequencing.</title>
        <authorList>
            <person name="Fukushima K."/>
            <person name="Hasebe M."/>
            <person name="Fang X."/>
        </authorList>
    </citation>
    <scope>NUCLEOTIDE SEQUENCE [LARGE SCALE GENOMIC DNA]</scope>
    <source>
        <strain evidence="4">cv. St1</strain>
    </source>
</reference>
<feature type="signal peptide" evidence="2">
    <location>
        <begin position="1"/>
        <end position="28"/>
    </location>
</feature>
<dbReference type="PANTHER" id="PTHR36733:SF1">
    <property type="entry name" value="CELL WALL PROTEIN-RELATED"/>
    <property type="match status" value="1"/>
</dbReference>